<keyword evidence="7 11" id="KW-0249">Electron transport</keyword>
<dbReference type="InterPro" id="IPR004205">
    <property type="entry name" value="Cyt_bc1_su8"/>
</dbReference>
<evidence type="ECO:0000256" key="2">
    <source>
        <dbReference type="ARBA" id="ARBA00007668"/>
    </source>
</evidence>
<evidence type="ECO:0000256" key="5">
    <source>
        <dbReference type="ARBA" id="ARBA00022692"/>
    </source>
</evidence>
<sequence length="378" mass="42343">MPNSDARLTRSSRTFDETTSRWVISSAASNCATIDFKTSFPIDGSTRRRKLLFGNKLDRFLEASLHLDGIIRAALMKPSANPCFLLSLQYFVAVHDGLKKLEKTQEKNTFVLTSYIIARWSHGIRKCVPSPITSFLIPTNRSKRTAASSVFSIQKLFLPRYPPLTSYIEACPTASAKPIGRPFFTLPLSRDCHVVLLFELDFLICNEACFIKTVLIMAGDAGKKYSKEVGWWGNMGGPVQKGIITYSLSPRSQHPLAGMLHSAVFNTYRRCCQQILYFGVPLMAGYSIYVWAVRRNEYLYSKAGQEELKSLTDPDGGHDGRIALDFLNLNLIVSGLNTPFSTRNVFFWFILAALIMLGTRMPQQSPQALLHFIGSVSL</sequence>
<name>L0PDG9_PNEJI</name>
<keyword evidence="4 11" id="KW-0679">Respiratory chain</keyword>
<dbReference type="InParanoid" id="L0PDG9"/>
<reference evidence="12 13" key="1">
    <citation type="journal article" date="2012" name="MBio">
        <title>De novo assembly of the Pneumocystis jirovecii genome from a single bronchoalveolar lavage fluid specimen from a patient.</title>
        <authorList>
            <person name="Cisse O.H."/>
            <person name="Pagni M."/>
            <person name="Hauser P.M."/>
        </authorList>
    </citation>
    <scope>NUCLEOTIDE SEQUENCE [LARGE SCALE GENOMIC DNA]</scope>
    <source>
        <strain evidence="12 13">SE8</strain>
    </source>
</reference>
<evidence type="ECO:0000313" key="12">
    <source>
        <dbReference type="EMBL" id="CCJ30277.1"/>
    </source>
</evidence>
<comment type="function">
    <text evidence="11">Component of the ubiquinol-cytochrome c oxidoreductase, a multisubunit transmembrane complex that is part of the mitochondrial electron transport chain which drives oxidative phosphorylation. The complex plays an important role in the uptake of multiple carbon sources present in different host niches.</text>
</comment>
<evidence type="ECO:0000256" key="10">
    <source>
        <dbReference type="ARBA" id="ARBA00023136"/>
    </source>
</evidence>
<accession>L0PDG9</accession>
<feature type="transmembrane region" description="Helical" evidence="11">
    <location>
        <begin position="345"/>
        <end position="362"/>
    </location>
</feature>
<dbReference type="InterPro" id="IPR036642">
    <property type="entry name" value="Cyt_bc1_su8_sf"/>
</dbReference>
<feature type="transmembrane region" description="Helical" evidence="11">
    <location>
        <begin position="275"/>
        <end position="292"/>
    </location>
</feature>
<dbReference type="Pfam" id="PF02939">
    <property type="entry name" value="UcrQ"/>
    <property type="match status" value="1"/>
</dbReference>
<evidence type="ECO:0000256" key="3">
    <source>
        <dbReference type="ARBA" id="ARBA00022448"/>
    </source>
</evidence>
<evidence type="ECO:0000256" key="4">
    <source>
        <dbReference type="ARBA" id="ARBA00022660"/>
    </source>
</evidence>
<evidence type="ECO:0000256" key="8">
    <source>
        <dbReference type="ARBA" id="ARBA00022989"/>
    </source>
</evidence>
<comment type="similarity">
    <text evidence="2 11">Belongs to the UQCRQ/QCR8 family.</text>
</comment>
<dbReference type="VEuPathDB" id="FungiDB:PNEJI1_000219"/>
<comment type="subcellular location">
    <subcellularLocation>
        <location evidence="1 11">Mitochondrion inner membrane</location>
        <topology evidence="1 11">Single-pass membrane protein</topology>
    </subcellularLocation>
</comment>
<dbReference type="FunFam" id="1.20.5.210:FF:000001">
    <property type="entry name" value="Cytochrome b-c1 complex subunit 8"/>
    <property type="match status" value="1"/>
</dbReference>
<protein>
    <recommendedName>
        <fullName evidence="11">Cytochrome b-c1 complex subunit 8</fullName>
    </recommendedName>
    <alternativeName>
        <fullName evidence="11">Complex III subunit 8</fullName>
    </alternativeName>
</protein>
<dbReference type="Proteomes" id="UP000010422">
    <property type="component" value="Unassembled WGS sequence"/>
</dbReference>
<keyword evidence="3 11" id="KW-0813">Transport</keyword>
<comment type="subunit">
    <text evidence="11">Component of the ubiquinol-cytochrome c oxidoreductase (cytochrome b-c1 complex, complex III, CIII), a multisubunit enzyme composed of 3 respiratory subunits cytochrome b, cytochrome c1 and Rieske protein, 2 core protein subunits, and additional low-molecular weight protein subunits. The complex exists as an obligatory dimer and forms supercomplexes (SCs) in the inner mitochondrial membrane with cytochrome c oxidase (complex IV, CIV).</text>
</comment>
<proteinExistence type="inferred from homology"/>
<dbReference type="STRING" id="1209962.L0PDG9"/>
<keyword evidence="9 11" id="KW-0496">Mitochondrion</keyword>
<dbReference type="AlphaFoldDB" id="L0PDG9"/>
<dbReference type="GO" id="GO:0006122">
    <property type="term" value="P:mitochondrial electron transport, ubiquinol to cytochrome c"/>
    <property type="evidence" value="ECO:0007669"/>
    <property type="project" value="UniProtKB-UniRule"/>
</dbReference>
<keyword evidence="10 11" id="KW-0472">Membrane</keyword>
<evidence type="ECO:0000256" key="11">
    <source>
        <dbReference type="RuleBase" id="RU368118"/>
    </source>
</evidence>
<dbReference type="EMBL" id="CAKM01000242">
    <property type="protein sequence ID" value="CCJ30277.1"/>
    <property type="molecule type" value="Genomic_DNA"/>
</dbReference>
<evidence type="ECO:0000256" key="6">
    <source>
        <dbReference type="ARBA" id="ARBA00022792"/>
    </source>
</evidence>
<evidence type="ECO:0000256" key="7">
    <source>
        <dbReference type="ARBA" id="ARBA00022982"/>
    </source>
</evidence>
<evidence type="ECO:0000256" key="1">
    <source>
        <dbReference type="ARBA" id="ARBA00004434"/>
    </source>
</evidence>
<keyword evidence="6 11" id="KW-0999">Mitochondrion inner membrane</keyword>
<gene>
    <name evidence="12" type="ORF">PNEJI1_000219</name>
</gene>
<evidence type="ECO:0000256" key="9">
    <source>
        <dbReference type="ARBA" id="ARBA00023128"/>
    </source>
</evidence>
<organism evidence="13">
    <name type="scientific">Pneumocystis jirovecii</name>
    <name type="common">Human pneumocystis pneumonia agent</name>
    <dbReference type="NCBI Taxonomy" id="42068"/>
    <lineage>
        <taxon>Eukaryota</taxon>
        <taxon>Fungi</taxon>
        <taxon>Dikarya</taxon>
        <taxon>Ascomycota</taxon>
        <taxon>Taphrinomycotina</taxon>
        <taxon>Pneumocystomycetes</taxon>
        <taxon>Pneumocystaceae</taxon>
        <taxon>Pneumocystis</taxon>
    </lineage>
</organism>
<keyword evidence="8 11" id="KW-1133">Transmembrane helix</keyword>
<comment type="caution">
    <text evidence="11">Lacks conserved residue(s) required for the propagation of feature annotation.</text>
</comment>
<dbReference type="PANTHER" id="PTHR12119:SF2">
    <property type="entry name" value="CYTOCHROME B-C1 COMPLEX SUBUNIT 8"/>
    <property type="match status" value="1"/>
</dbReference>
<evidence type="ECO:0000313" key="13">
    <source>
        <dbReference type="Proteomes" id="UP000010422"/>
    </source>
</evidence>
<dbReference type="Gene3D" id="1.20.5.210">
    <property type="entry name" value="Cytochrome b-c1 complex subunit 8"/>
    <property type="match status" value="1"/>
</dbReference>
<comment type="caution">
    <text evidence="12">The sequence shown here is derived from an EMBL/GenBank/DDBJ whole genome shotgun (WGS) entry which is preliminary data.</text>
</comment>
<dbReference type="SUPFAM" id="SSF81508">
    <property type="entry name" value="Ubiquinone-binding protein QP-C of cytochrome bc1 complex (Ubiquinol-cytochrome c reductase)"/>
    <property type="match status" value="1"/>
</dbReference>
<dbReference type="GO" id="GO:0045275">
    <property type="term" value="C:respiratory chain complex III"/>
    <property type="evidence" value="ECO:0007669"/>
    <property type="project" value="UniProtKB-UniRule"/>
</dbReference>
<dbReference type="GO" id="GO:0005743">
    <property type="term" value="C:mitochondrial inner membrane"/>
    <property type="evidence" value="ECO:0007669"/>
    <property type="project" value="UniProtKB-SubCell"/>
</dbReference>
<dbReference type="PANTHER" id="PTHR12119">
    <property type="entry name" value="UBIQUINOL-CYTOCHROME C REDUCTASE COMPLEX UBIQUINONE-BINDING PROTEIN QP-C"/>
    <property type="match status" value="1"/>
</dbReference>
<keyword evidence="5 11" id="KW-0812">Transmembrane</keyword>